<protein>
    <submittedName>
        <fullName evidence="7">Methyl-accepting chemotaxis protein</fullName>
    </submittedName>
</protein>
<feature type="domain" description="Methyl-accepting transducer" evidence="5">
    <location>
        <begin position="394"/>
        <end position="609"/>
    </location>
</feature>
<dbReference type="SUPFAM" id="SSF58104">
    <property type="entry name" value="Methyl-accepting chemotaxis protein (MCP) signaling domain"/>
    <property type="match status" value="1"/>
</dbReference>
<gene>
    <name evidence="7" type="ORF">C2I19_08860</name>
</gene>
<dbReference type="PROSITE" id="PS50111">
    <property type="entry name" value="CHEMOTAXIS_TRANSDUC_2"/>
    <property type="match status" value="1"/>
</dbReference>
<sequence length="647" mass="69112">MALFDNRQRAVTASLTLLIVLTVFTDIALGIAHGGANESARIWLDAVLLASGVSLLLLAATAWFSRSQGRGLPAIAAGLEQMAGGNLNMRLDTSGHDEASRIAQLAMQIQTGLQALLADMKSMSAEHEAGDIDVRMDEAKHQGAYLEMVSGINQMVAGHIAVKKKAMACIKEFGEGNFEAQLEVFPGKKRFINDTVEEMRANIKTFIGEMNHMSAEHDAGDIDVRIDESKFKGAYRTMAAGVNNMVAGHIAVKKKAMACIKEFGEGNMDAPLEVFPGKKRFINDVVEQVRVNIKALVADTDALVQASLDGRLEVRANASAHRGDFRRIVEGINKTLDGMAGPVKEVMRVMEALATGNLTCAVEGQYAGDFDQLKRSVNTSVDQLAQTIRQVSEAIEEISSALNQVNSASQSLSQNATEQAASLEQTTSSMEEMSVSIAQNTENAVVTDGIATQSAKDAIRGGEAVDGTVRAMRAIADKIGIIDDIAYRTDLLALNAAIEAARAGEHGKGFAVVAAEVRKLAERSQIAAQEISGLAAGSVQTAEQAGQLLSEMLPSINQTADLVREITSASNEQSIGTSQINEAMNQLNLTTQQTASASEELAATAQTVAEQAELLRNLMSQFELRESQGYAMRDTLAMMRSGGRSYA</sequence>
<evidence type="ECO:0000256" key="1">
    <source>
        <dbReference type="ARBA" id="ARBA00022500"/>
    </source>
</evidence>
<feature type="transmembrane region" description="Helical" evidence="4">
    <location>
        <begin position="12"/>
        <end position="36"/>
    </location>
</feature>
<organism evidence="7 8">
    <name type="scientific">Chromobacterium alticapitis</name>
    <dbReference type="NCBI Taxonomy" id="2073169"/>
    <lineage>
        <taxon>Bacteria</taxon>
        <taxon>Pseudomonadati</taxon>
        <taxon>Pseudomonadota</taxon>
        <taxon>Betaproteobacteria</taxon>
        <taxon>Neisseriales</taxon>
        <taxon>Chromobacteriaceae</taxon>
        <taxon>Chromobacterium</taxon>
    </lineage>
</organism>
<name>A0A2S5DGW1_9NEIS</name>
<dbReference type="InterPro" id="IPR004089">
    <property type="entry name" value="MCPsignal_dom"/>
</dbReference>
<keyword evidence="3" id="KW-0807">Transducer</keyword>
<dbReference type="EMBL" id="PQWB01000032">
    <property type="protein sequence ID" value="POZ62269.1"/>
    <property type="molecule type" value="Genomic_DNA"/>
</dbReference>
<dbReference type="SMART" id="SM00283">
    <property type="entry name" value="MA"/>
    <property type="match status" value="1"/>
</dbReference>
<dbReference type="Gene3D" id="1.20.120.1530">
    <property type="match status" value="3"/>
</dbReference>
<dbReference type="Pfam" id="PF18947">
    <property type="entry name" value="HAMP_2"/>
    <property type="match status" value="1"/>
</dbReference>
<comment type="caution">
    <text evidence="7">The sequence shown here is derived from an EMBL/GenBank/DDBJ whole genome shotgun (WGS) entry which is preliminary data.</text>
</comment>
<dbReference type="CDD" id="cd17528">
    <property type="entry name" value="HAMP_III"/>
    <property type="match status" value="2"/>
</dbReference>
<evidence type="ECO:0000259" key="6">
    <source>
        <dbReference type="PROSITE" id="PS50885"/>
    </source>
</evidence>
<dbReference type="OrthoDB" id="9765776at2"/>
<keyword evidence="4" id="KW-0472">Membrane</keyword>
<dbReference type="GO" id="GO:0004888">
    <property type="term" value="F:transmembrane signaling receptor activity"/>
    <property type="evidence" value="ECO:0007669"/>
    <property type="project" value="TreeGrafter"/>
</dbReference>
<dbReference type="Pfam" id="PF00672">
    <property type="entry name" value="HAMP"/>
    <property type="match status" value="1"/>
</dbReference>
<evidence type="ECO:0000313" key="8">
    <source>
        <dbReference type="Proteomes" id="UP000237082"/>
    </source>
</evidence>
<dbReference type="Proteomes" id="UP000237082">
    <property type="component" value="Unassembled WGS sequence"/>
</dbReference>
<keyword evidence="8" id="KW-1185">Reference proteome</keyword>
<dbReference type="Pfam" id="PF18575">
    <property type="entry name" value="HAMP_N3"/>
    <property type="match status" value="2"/>
</dbReference>
<proteinExistence type="inferred from homology"/>
<accession>A0A2S5DGW1</accession>
<dbReference type="PROSITE" id="PS50885">
    <property type="entry name" value="HAMP"/>
    <property type="match status" value="2"/>
</dbReference>
<evidence type="ECO:0000256" key="4">
    <source>
        <dbReference type="SAM" id="Phobius"/>
    </source>
</evidence>
<dbReference type="GO" id="GO:0006935">
    <property type="term" value="P:chemotaxis"/>
    <property type="evidence" value="ECO:0007669"/>
    <property type="project" value="UniProtKB-KW"/>
</dbReference>
<keyword evidence="1" id="KW-0145">Chemotaxis</keyword>
<evidence type="ECO:0000256" key="3">
    <source>
        <dbReference type="PROSITE-ProRule" id="PRU00284"/>
    </source>
</evidence>
<evidence type="ECO:0000313" key="7">
    <source>
        <dbReference type="EMBL" id="POZ62269.1"/>
    </source>
</evidence>
<reference evidence="8" key="1">
    <citation type="submission" date="2018-02" db="EMBL/GenBank/DDBJ databases">
        <authorList>
            <person name="O'Hara-Hanley K."/>
            <person name="Soby S."/>
        </authorList>
    </citation>
    <scope>NUCLEOTIDE SEQUENCE [LARGE SCALE GENOMIC DNA]</scope>
    <source>
        <strain evidence="8">MWU14-2602</strain>
    </source>
</reference>
<keyword evidence="4" id="KW-0812">Transmembrane</keyword>
<feature type="domain" description="HAMP" evidence="6">
    <location>
        <begin position="66"/>
        <end position="118"/>
    </location>
</feature>
<evidence type="ECO:0000256" key="2">
    <source>
        <dbReference type="ARBA" id="ARBA00029447"/>
    </source>
</evidence>
<dbReference type="AlphaFoldDB" id="A0A2S5DGW1"/>
<dbReference type="GO" id="GO:0005886">
    <property type="term" value="C:plasma membrane"/>
    <property type="evidence" value="ECO:0007669"/>
    <property type="project" value="TreeGrafter"/>
</dbReference>
<dbReference type="Pfam" id="PF00015">
    <property type="entry name" value="MCPsignal"/>
    <property type="match status" value="1"/>
</dbReference>
<dbReference type="InterPro" id="IPR051310">
    <property type="entry name" value="MCP_chemotaxis"/>
</dbReference>
<comment type="similarity">
    <text evidence="2">Belongs to the methyl-accepting chemotaxis (MCP) protein family.</text>
</comment>
<evidence type="ECO:0000259" key="5">
    <source>
        <dbReference type="PROSITE" id="PS50111"/>
    </source>
</evidence>
<dbReference type="RefSeq" id="WP_103902343.1">
    <property type="nucleotide sequence ID" value="NZ_PQWB01000032.1"/>
</dbReference>
<dbReference type="SMART" id="SM00304">
    <property type="entry name" value="HAMP"/>
    <property type="match status" value="3"/>
</dbReference>
<dbReference type="InterPro" id="IPR041395">
    <property type="entry name" value="McpB_HAMP_3rd"/>
</dbReference>
<dbReference type="GO" id="GO:0007165">
    <property type="term" value="P:signal transduction"/>
    <property type="evidence" value="ECO:0007669"/>
    <property type="project" value="UniProtKB-KW"/>
</dbReference>
<feature type="transmembrane region" description="Helical" evidence="4">
    <location>
        <begin position="42"/>
        <end position="64"/>
    </location>
</feature>
<feature type="domain" description="HAMP" evidence="6">
    <location>
        <begin position="337"/>
        <end position="389"/>
    </location>
</feature>
<dbReference type="Gene3D" id="1.10.287.950">
    <property type="entry name" value="Methyl-accepting chemotaxis protein"/>
    <property type="match status" value="1"/>
</dbReference>
<dbReference type="CDD" id="cd17527">
    <property type="entry name" value="HAMP_II"/>
    <property type="match status" value="2"/>
</dbReference>
<dbReference type="PANTHER" id="PTHR43531">
    <property type="entry name" value="PROTEIN ICFG"/>
    <property type="match status" value="1"/>
</dbReference>
<dbReference type="InterPro" id="IPR003660">
    <property type="entry name" value="HAMP_dom"/>
</dbReference>
<keyword evidence="4" id="KW-1133">Transmembrane helix</keyword>
<dbReference type="PANTHER" id="PTHR43531:SF11">
    <property type="entry name" value="METHYL-ACCEPTING CHEMOTAXIS PROTEIN 3"/>
    <property type="match status" value="1"/>
</dbReference>